<keyword evidence="1" id="KW-0732">Signal</keyword>
<dbReference type="AlphaFoldDB" id="A0A1B7YB87"/>
<gene>
    <name evidence="2" type="ORF">CH63R_07923</name>
</gene>
<dbReference type="Proteomes" id="UP000092177">
    <property type="component" value="Chromosome 5"/>
</dbReference>
<proteinExistence type="predicted"/>
<comment type="caution">
    <text evidence="2">The sequence shown here is derived from an EMBL/GenBank/DDBJ whole genome shotgun (WGS) entry which is preliminary data.</text>
</comment>
<dbReference type="VEuPathDB" id="FungiDB:CH63R_07923"/>
<dbReference type="KEGG" id="chig:CH63R_07923"/>
<dbReference type="EMBL" id="LTAN01000005">
    <property type="protein sequence ID" value="OBR09158.1"/>
    <property type="molecule type" value="Genomic_DNA"/>
</dbReference>
<dbReference type="GeneID" id="28867004"/>
<dbReference type="OrthoDB" id="4789651at2759"/>
<evidence type="ECO:0000256" key="1">
    <source>
        <dbReference type="SAM" id="SignalP"/>
    </source>
</evidence>
<feature type="chain" id="PRO_5008601491" evidence="1">
    <location>
        <begin position="22"/>
        <end position="80"/>
    </location>
</feature>
<feature type="signal peptide" evidence="1">
    <location>
        <begin position="1"/>
        <end position="21"/>
    </location>
</feature>
<evidence type="ECO:0000313" key="3">
    <source>
        <dbReference type="Proteomes" id="UP000092177"/>
    </source>
</evidence>
<protein>
    <submittedName>
        <fullName evidence="2">Uncharacterized protein</fullName>
    </submittedName>
</protein>
<evidence type="ECO:0000313" key="2">
    <source>
        <dbReference type="EMBL" id="OBR09158.1"/>
    </source>
</evidence>
<sequence length="80" mass="8545">MRLRTTAVFLSAAAVFQGVSAQFCTGPPPDCNFEDEEMLPSHAVPELFTALPSLTGEKAIHVVSDSSNIHSHGSVMTLML</sequence>
<accession>A0A1B7YB87</accession>
<name>A0A1B7YB87_COLHI</name>
<reference evidence="3" key="1">
    <citation type="journal article" date="2017" name="BMC Genomics">
        <title>Gapless genome assembly of Colletotrichum higginsianum reveals chromosome structure and association of transposable elements with secondary metabolite gene clusters.</title>
        <authorList>
            <person name="Dallery J.-F."/>
            <person name="Lapalu N."/>
            <person name="Zampounis A."/>
            <person name="Pigne S."/>
            <person name="Luyten I."/>
            <person name="Amselem J."/>
            <person name="Wittenberg A.H.J."/>
            <person name="Zhou S."/>
            <person name="de Queiroz M.V."/>
            <person name="Robin G.P."/>
            <person name="Auger A."/>
            <person name="Hainaut M."/>
            <person name="Henrissat B."/>
            <person name="Kim K.-T."/>
            <person name="Lee Y.-H."/>
            <person name="Lespinet O."/>
            <person name="Schwartz D.C."/>
            <person name="Thon M.R."/>
            <person name="O'Connell R.J."/>
        </authorList>
    </citation>
    <scope>NUCLEOTIDE SEQUENCE [LARGE SCALE GENOMIC DNA]</scope>
    <source>
        <strain evidence="3">IMI 349063</strain>
    </source>
</reference>
<keyword evidence="3" id="KW-1185">Reference proteome</keyword>
<organism evidence="2 3">
    <name type="scientific">Colletotrichum higginsianum (strain IMI 349063)</name>
    <name type="common">Crucifer anthracnose fungus</name>
    <dbReference type="NCBI Taxonomy" id="759273"/>
    <lineage>
        <taxon>Eukaryota</taxon>
        <taxon>Fungi</taxon>
        <taxon>Dikarya</taxon>
        <taxon>Ascomycota</taxon>
        <taxon>Pezizomycotina</taxon>
        <taxon>Sordariomycetes</taxon>
        <taxon>Hypocreomycetidae</taxon>
        <taxon>Glomerellales</taxon>
        <taxon>Glomerellaceae</taxon>
        <taxon>Colletotrichum</taxon>
        <taxon>Colletotrichum destructivum species complex</taxon>
    </lineage>
</organism>
<dbReference type="RefSeq" id="XP_018157675.1">
    <property type="nucleotide sequence ID" value="XM_018302897.1"/>
</dbReference>